<dbReference type="AlphaFoldDB" id="A0AAV9FH82"/>
<dbReference type="Proteomes" id="UP001180020">
    <property type="component" value="Unassembled WGS sequence"/>
</dbReference>
<organism evidence="1 2">
    <name type="scientific">Acorus calamus</name>
    <name type="common">Sweet flag</name>
    <dbReference type="NCBI Taxonomy" id="4465"/>
    <lineage>
        <taxon>Eukaryota</taxon>
        <taxon>Viridiplantae</taxon>
        <taxon>Streptophyta</taxon>
        <taxon>Embryophyta</taxon>
        <taxon>Tracheophyta</taxon>
        <taxon>Spermatophyta</taxon>
        <taxon>Magnoliopsida</taxon>
        <taxon>Liliopsida</taxon>
        <taxon>Acoraceae</taxon>
        <taxon>Acorus</taxon>
    </lineage>
</organism>
<keyword evidence="2" id="KW-1185">Reference proteome</keyword>
<dbReference type="EMBL" id="JAUJYO010000002">
    <property type="protein sequence ID" value="KAK1323843.1"/>
    <property type="molecule type" value="Genomic_DNA"/>
</dbReference>
<comment type="caution">
    <text evidence="1">The sequence shown here is derived from an EMBL/GenBank/DDBJ whole genome shotgun (WGS) entry which is preliminary data.</text>
</comment>
<reference evidence="1" key="2">
    <citation type="submission" date="2023-06" db="EMBL/GenBank/DDBJ databases">
        <authorList>
            <person name="Ma L."/>
            <person name="Liu K.-W."/>
            <person name="Li Z."/>
            <person name="Hsiao Y.-Y."/>
            <person name="Qi Y."/>
            <person name="Fu T."/>
            <person name="Tang G."/>
            <person name="Zhang D."/>
            <person name="Sun W.-H."/>
            <person name="Liu D.-K."/>
            <person name="Li Y."/>
            <person name="Chen G.-Z."/>
            <person name="Liu X.-D."/>
            <person name="Liao X.-Y."/>
            <person name="Jiang Y.-T."/>
            <person name="Yu X."/>
            <person name="Hao Y."/>
            <person name="Huang J."/>
            <person name="Zhao X.-W."/>
            <person name="Ke S."/>
            <person name="Chen Y.-Y."/>
            <person name="Wu W.-L."/>
            <person name="Hsu J.-L."/>
            <person name="Lin Y.-F."/>
            <person name="Huang M.-D."/>
            <person name="Li C.-Y."/>
            <person name="Huang L."/>
            <person name="Wang Z.-W."/>
            <person name="Zhao X."/>
            <person name="Zhong W.-Y."/>
            <person name="Peng D.-H."/>
            <person name="Ahmad S."/>
            <person name="Lan S."/>
            <person name="Zhang J.-S."/>
            <person name="Tsai W.-C."/>
            <person name="Van De Peer Y."/>
            <person name="Liu Z.-J."/>
        </authorList>
    </citation>
    <scope>NUCLEOTIDE SEQUENCE</scope>
    <source>
        <strain evidence="1">CP</strain>
        <tissue evidence="1">Leaves</tissue>
    </source>
</reference>
<proteinExistence type="predicted"/>
<sequence length="89" mass="10237">MSDSEYLKTQAWPNALSLSTDLLLKYEQLKQKPRERDREMTLGLINANPIVHAKRERVARATVEDFNAEDAVDALDVFDILFDSQLPLF</sequence>
<accession>A0AAV9FH82</accession>
<reference evidence="1" key="1">
    <citation type="journal article" date="2023" name="Nat. Commun.">
        <title>Diploid and tetraploid genomes of Acorus and the evolution of monocots.</title>
        <authorList>
            <person name="Ma L."/>
            <person name="Liu K.W."/>
            <person name="Li Z."/>
            <person name="Hsiao Y.Y."/>
            <person name="Qi Y."/>
            <person name="Fu T."/>
            <person name="Tang G.D."/>
            <person name="Zhang D."/>
            <person name="Sun W.H."/>
            <person name="Liu D.K."/>
            <person name="Li Y."/>
            <person name="Chen G.Z."/>
            <person name="Liu X.D."/>
            <person name="Liao X.Y."/>
            <person name="Jiang Y.T."/>
            <person name="Yu X."/>
            <person name="Hao Y."/>
            <person name="Huang J."/>
            <person name="Zhao X.W."/>
            <person name="Ke S."/>
            <person name="Chen Y.Y."/>
            <person name="Wu W.L."/>
            <person name="Hsu J.L."/>
            <person name="Lin Y.F."/>
            <person name="Huang M.D."/>
            <person name="Li C.Y."/>
            <person name="Huang L."/>
            <person name="Wang Z.W."/>
            <person name="Zhao X."/>
            <person name="Zhong W.Y."/>
            <person name="Peng D.H."/>
            <person name="Ahmad S."/>
            <person name="Lan S."/>
            <person name="Zhang J.S."/>
            <person name="Tsai W.C."/>
            <person name="Van de Peer Y."/>
            <person name="Liu Z.J."/>
        </authorList>
    </citation>
    <scope>NUCLEOTIDE SEQUENCE</scope>
    <source>
        <strain evidence="1">CP</strain>
    </source>
</reference>
<protein>
    <submittedName>
        <fullName evidence="1">Uncharacterized protein</fullName>
    </submittedName>
</protein>
<evidence type="ECO:0000313" key="1">
    <source>
        <dbReference type="EMBL" id="KAK1323843.1"/>
    </source>
</evidence>
<name>A0AAV9FH82_ACOCL</name>
<gene>
    <name evidence="1" type="ORF">QJS10_CPA02g01133</name>
</gene>
<evidence type="ECO:0000313" key="2">
    <source>
        <dbReference type="Proteomes" id="UP001180020"/>
    </source>
</evidence>